<feature type="coiled-coil region" evidence="1">
    <location>
        <begin position="99"/>
        <end position="133"/>
    </location>
</feature>
<reference evidence="3" key="1">
    <citation type="submission" date="2020-11" db="EMBL/GenBank/DDBJ databases">
        <authorList>
            <person name="Tran Van P."/>
        </authorList>
    </citation>
    <scope>NUCLEOTIDE SEQUENCE</scope>
</reference>
<protein>
    <submittedName>
        <fullName evidence="3">Uncharacterized protein</fullName>
    </submittedName>
</protein>
<feature type="compositionally biased region" description="Basic and acidic residues" evidence="2">
    <location>
        <begin position="229"/>
        <end position="245"/>
    </location>
</feature>
<keyword evidence="1" id="KW-0175">Coiled coil</keyword>
<sequence length="253" mass="28357">MADKKPVADEGKTKKGRKGGKWVEGLGMSGKGSVVREIVGEVVESDEEPLVMTKEKIKKMEKGGEKQCPDAFAEKLYRCVGKAGGRVESKETIELIGMYQRSREEIANKEGQLVQLEKENERLRRKIKGMEERERKGHTLDTVGKKGHTYAEIMAAVAKVRPGEEVEEEELFTKKSTIAITSKSGKKVEEVERLLKEKIDPKSCGIRINTMRKIGEKVVLETAHRKDFEKVERSKGGIESRKSCESEANGNHV</sequence>
<feature type="region of interest" description="Disordered" evidence="2">
    <location>
        <begin position="229"/>
        <end position="253"/>
    </location>
</feature>
<feature type="region of interest" description="Disordered" evidence="2">
    <location>
        <begin position="1"/>
        <end position="25"/>
    </location>
</feature>
<accession>A0A7R9CKL2</accession>
<organism evidence="3">
    <name type="scientific">Timema cristinae</name>
    <name type="common">Walking stick</name>
    <dbReference type="NCBI Taxonomy" id="61476"/>
    <lineage>
        <taxon>Eukaryota</taxon>
        <taxon>Metazoa</taxon>
        <taxon>Ecdysozoa</taxon>
        <taxon>Arthropoda</taxon>
        <taxon>Hexapoda</taxon>
        <taxon>Insecta</taxon>
        <taxon>Pterygota</taxon>
        <taxon>Neoptera</taxon>
        <taxon>Polyneoptera</taxon>
        <taxon>Phasmatodea</taxon>
        <taxon>Timematodea</taxon>
        <taxon>Timematoidea</taxon>
        <taxon>Timematidae</taxon>
        <taxon>Timema</taxon>
    </lineage>
</organism>
<gene>
    <name evidence="3" type="ORF">TCEB3V08_LOCUS4430</name>
</gene>
<dbReference type="EMBL" id="OC317657">
    <property type="protein sequence ID" value="CAD7398273.1"/>
    <property type="molecule type" value="Genomic_DNA"/>
</dbReference>
<evidence type="ECO:0000313" key="3">
    <source>
        <dbReference type="EMBL" id="CAD7398273.1"/>
    </source>
</evidence>
<feature type="compositionally biased region" description="Basic and acidic residues" evidence="2">
    <location>
        <begin position="1"/>
        <end position="13"/>
    </location>
</feature>
<proteinExistence type="predicted"/>
<evidence type="ECO:0000256" key="1">
    <source>
        <dbReference type="SAM" id="Coils"/>
    </source>
</evidence>
<dbReference type="AlphaFoldDB" id="A0A7R9CKL2"/>
<evidence type="ECO:0000256" key="2">
    <source>
        <dbReference type="SAM" id="MobiDB-lite"/>
    </source>
</evidence>
<name>A0A7R9CKL2_TIMCR</name>